<dbReference type="AlphaFoldDB" id="A0ABD1B4M1"/>
<evidence type="ECO:0000313" key="2">
    <source>
        <dbReference type="Proteomes" id="UP001558713"/>
    </source>
</evidence>
<accession>A0ABD1B4M1</accession>
<organism evidence="1 2">
    <name type="scientific">Cardamine amara subsp. amara</name>
    <dbReference type="NCBI Taxonomy" id="228776"/>
    <lineage>
        <taxon>Eukaryota</taxon>
        <taxon>Viridiplantae</taxon>
        <taxon>Streptophyta</taxon>
        <taxon>Embryophyta</taxon>
        <taxon>Tracheophyta</taxon>
        <taxon>Spermatophyta</taxon>
        <taxon>Magnoliopsida</taxon>
        <taxon>eudicotyledons</taxon>
        <taxon>Gunneridae</taxon>
        <taxon>Pentapetalae</taxon>
        <taxon>rosids</taxon>
        <taxon>malvids</taxon>
        <taxon>Brassicales</taxon>
        <taxon>Brassicaceae</taxon>
        <taxon>Cardamineae</taxon>
        <taxon>Cardamine</taxon>
    </lineage>
</organism>
<reference evidence="1 2" key="1">
    <citation type="submission" date="2024-04" db="EMBL/GenBank/DDBJ databases">
        <title>Genome assembly C_amara_ONT_v2.</title>
        <authorList>
            <person name="Yant L."/>
            <person name="Moore C."/>
            <person name="Slenker M."/>
        </authorList>
    </citation>
    <scope>NUCLEOTIDE SEQUENCE [LARGE SCALE GENOMIC DNA]</scope>
    <source>
        <tissue evidence="1">Leaf</tissue>
    </source>
</reference>
<sequence>MERRFYDGGLRNDGVSEVAESEALTTTDADRRYAKLLQDEEYRKTLEQHRKIIEDEIANDYPLPSSYKVDTIDLPQRTLHNWDLCSSDLGLITLEFLPTKHCGDMDVTILGPVW</sequence>
<proteinExistence type="predicted"/>
<evidence type="ECO:0000313" key="1">
    <source>
        <dbReference type="EMBL" id="KAL1208905.1"/>
    </source>
</evidence>
<gene>
    <name evidence="1" type="ORF">V5N11_030383</name>
</gene>
<keyword evidence="2" id="KW-1185">Reference proteome</keyword>
<dbReference type="EMBL" id="JBANAX010000435">
    <property type="protein sequence ID" value="KAL1208905.1"/>
    <property type="molecule type" value="Genomic_DNA"/>
</dbReference>
<comment type="caution">
    <text evidence="1">The sequence shown here is derived from an EMBL/GenBank/DDBJ whole genome shotgun (WGS) entry which is preliminary data.</text>
</comment>
<protein>
    <submittedName>
        <fullName evidence="1">DNA (Cytosine-5)-methyltransferase 1</fullName>
    </submittedName>
</protein>
<name>A0ABD1B4M1_CARAN</name>
<dbReference type="Proteomes" id="UP001558713">
    <property type="component" value="Unassembled WGS sequence"/>
</dbReference>